<accession>A0A8H4IX24</accession>
<comment type="caution">
    <text evidence="2">The sequence shown here is derived from an EMBL/GenBank/DDBJ whole genome shotgun (WGS) entry which is preliminary data.</text>
</comment>
<name>A0A8H4IX24_9PEZI</name>
<dbReference type="OrthoDB" id="3943734at2759"/>
<keyword evidence="3" id="KW-1185">Reference proteome</keyword>
<sequence>MHRGFDPSQQKIISTRHVSGSSSLGELPVELQVNIVSYLSLTSLIRMHGVSRYWRNLIKSLEKDPKTIHPARKALLSLYYRIIKKPWFLESREFTISHLDTFYEFNDTKSPETRQLERQTHRYRWAECFRNYDHLPDQFKIWAFEWPSAAAFRWTWPGLPREIEMPAELEWLEPSGQNALSTRELDHYEEDYVHFDVPGDGTFLEPTSDEELRFKKNTKWSGFHPLSAEKQAAGEWFIEGRSLQVMNQGYTRDADDEDSGTTIEPHMLICEEGNPFHGCVLETIDGGWIPLNREGEPQYGDFFPSWIDYLEKLACETELIYKKYARPKNLRRSKRLMCQGHSGGIS</sequence>
<dbReference type="PROSITE" id="PS50181">
    <property type="entry name" value="FBOX"/>
    <property type="match status" value="1"/>
</dbReference>
<dbReference type="SMART" id="SM00256">
    <property type="entry name" value="FBOX"/>
    <property type="match status" value="1"/>
</dbReference>
<reference evidence="2" key="1">
    <citation type="submission" date="2020-04" db="EMBL/GenBank/DDBJ databases">
        <title>Genome Assembly and Annotation of Botryosphaeria dothidea sdau 11-99, a Latent Pathogen of Apple Fruit Ring Rot in China.</title>
        <authorList>
            <person name="Yu C."/>
            <person name="Diao Y."/>
            <person name="Lu Q."/>
            <person name="Zhao J."/>
            <person name="Cui S."/>
            <person name="Peng C."/>
            <person name="He B."/>
            <person name="Liu H."/>
        </authorList>
    </citation>
    <scope>NUCLEOTIDE SEQUENCE [LARGE SCALE GENOMIC DNA]</scope>
    <source>
        <strain evidence="2">Sdau11-99</strain>
    </source>
</reference>
<evidence type="ECO:0000313" key="3">
    <source>
        <dbReference type="Proteomes" id="UP000572817"/>
    </source>
</evidence>
<dbReference type="Proteomes" id="UP000572817">
    <property type="component" value="Unassembled WGS sequence"/>
</dbReference>
<dbReference type="InterPro" id="IPR001810">
    <property type="entry name" value="F-box_dom"/>
</dbReference>
<dbReference type="EMBL" id="WWBZ02000022">
    <property type="protein sequence ID" value="KAF4307894.1"/>
    <property type="molecule type" value="Genomic_DNA"/>
</dbReference>
<proteinExistence type="predicted"/>
<dbReference type="Pfam" id="PF12937">
    <property type="entry name" value="F-box-like"/>
    <property type="match status" value="1"/>
</dbReference>
<evidence type="ECO:0000259" key="1">
    <source>
        <dbReference type="PROSITE" id="PS50181"/>
    </source>
</evidence>
<gene>
    <name evidence="2" type="ORF">GTA08_BOTSDO03911</name>
</gene>
<organism evidence="2 3">
    <name type="scientific">Botryosphaeria dothidea</name>
    <dbReference type="NCBI Taxonomy" id="55169"/>
    <lineage>
        <taxon>Eukaryota</taxon>
        <taxon>Fungi</taxon>
        <taxon>Dikarya</taxon>
        <taxon>Ascomycota</taxon>
        <taxon>Pezizomycotina</taxon>
        <taxon>Dothideomycetes</taxon>
        <taxon>Dothideomycetes incertae sedis</taxon>
        <taxon>Botryosphaeriales</taxon>
        <taxon>Botryosphaeriaceae</taxon>
        <taxon>Botryosphaeria</taxon>
    </lineage>
</organism>
<feature type="domain" description="F-box" evidence="1">
    <location>
        <begin position="21"/>
        <end position="68"/>
    </location>
</feature>
<dbReference type="AlphaFoldDB" id="A0A8H4IX24"/>
<dbReference type="Gene3D" id="1.20.1280.50">
    <property type="match status" value="1"/>
</dbReference>
<dbReference type="SUPFAM" id="SSF81383">
    <property type="entry name" value="F-box domain"/>
    <property type="match status" value="1"/>
</dbReference>
<protein>
    <recommendedName>
        <fullName evidence="1">F-box domain-containing protein</fullName>
    </recommendedName>
</protein>
<dbReference type="InterPro" id="IPR036047">
    <property type="entry name" value="F-box-like_dom_sf"/>
</dbReference>
<evidence type="ECO:0000313" key="2">
    <source>
        <dbReference type="EMBL" id="KAF4307894.1"/>
    </source>
</evidence>